<dbReference type="InterPro" id="IPR029036">
    <property type="entry name" value="P5CR_dimer"/>
</dbReference>
<keyword evidence="4" id="KW-0963">Cytoplasm</keyword>
<organism evidence="9 10">
    <name type="scientific">Persephonella atlantica</name>
    <dbReference type="NCBI Taxonomy" id="2699429"/>
    <lineage>
        <taxon>Bacteria</taxon>
        <taxon>Pseudomonadati</taxon>
        <taxon>Aquificota</taxon>
        <taxon>Aquificia</taxon>
        <taxon>Aquificales</taxon>
        <taxon>Hydrogenothermaceae</taxon>
        <taxon>Persephonella</taxon>
    </lineage>
</organism>
<dbReference type="Gene3D" id="3.40.50.720">
    <property type="entry name" value="NAD(P)-binding Rossmann-like Domain"/>
    <property type="match status" value="1"/>
</dbReference>
<reference evidence="9 10" key="1">
    <citation type="journal article" date="2021" name="Syst. Appl. Microbiol.">
        <title>Persephonella atlantica sp. nov.: How to adapt to physico-chemical gradients in high temperature hydrothermal habitats.</title>
        <authorList>
            <person name="Francois D.X."/>
            <person name="Godfroy A."/>
            <person name="Mathien C."/>
            <person name="Aube J."/>
            <person name="Cathalot C."/>
            <person name="Lesongeur F."/>
            <person name="L'Haridon S."/>
            <person name="Philippon X."/>
            <person name="Roussel E.G."/>
        </authorList>
    </citation>
    <scope>NUCLEOTIDE SEQUENCE [LARGE SCALE GENOMIC DNA]</scope>
    <source>
        <strain evidence="9 10">MO1340</strain>
    </source>
</reference>
<evidence type="ECO:0000256" key="1">
    <source>
        <dbReference type="ARBA" id="ARBA00005525"/>
    </source>
</evidence>
<dbReference type="SUPFAM" id="SSF48179">
    <property type="entry name" value="6-phosphogluconate dehydrogenase C-terminal domain-like"/>
    <property type="match status" value="1"/>
</dbReference>
<dbReference type="PANTHER" id="PTHR11645:SF0">
    <property type="entry name" value="PYRROLINE-5-CARBOXYLATE REDUCTASE 3"/>
    <property type="match status" value="1"/>
</dbReference>
<proteinExistence type="inferred from homology"/>
<evidence type="ECO:0000259" key="7">
    <source>
        <dbReference type="Pfam" id="PF03807"/>
    </source>
</evidence>
<comment type="function">
    <text evidence="4">Catalyzes the reduction of 1-pyrroline-5-carboxylate (PCA) to L-proline.</text>
</comment>
<feature type="domain" description="Pyrroline-5-carboxylate reductase catalytic N-terminal" evidence="7">
    <location>
        <begin position="3"/>
        <end position="95"/>
    </location>
</feature>
<dbReference type="PROSITE" id="PS00521">
    <property type="entry name" value="P5CR"/>
    <property type="match status" value="1"/>
</dbReference>
<keyword evidence="4 6" id="KW-0641">Proline biosynthesis</keyword>
<dbReference type="InterPro" id="IPR036291">
    <property type="entry name" value="NAD(P)-bd_dom_sf"/>
</dbReference>
<dbReference type="InterPro" id="IPR000304">
    <property type="entry name" value="Pyrroline-COOH_reductase"/>
</dbReference>
<evidence type="ECO:0000313" key="10">
    <source>
        <dbReference type="Proteomes" id="UP000772812"/>
    </source>
</evidence>
<dbReference type="EC" id="1.5.1.2" evidence="4 5"/>
<feature type="domain" description="Pyrroline-5-carboxylate reductase dimerisation" evidence="8">
    <location>
        <begin position="156"/>
        <end position="260"/>
    </location>
</feature>
<dbReference type="RefSeq" id="WP_200674144.1">
    <property type="nucleotide sequence ID" value="NZ_JAACYA010000002.1"/>
</dbReference>
<dbReference type="Gene3D" id="1.10.3730.10">
    <property type="entry name" value="ProC C-terminal domain-like"/>
    <property type="match status" value="1"/>
</dbReference>
<evidence type="ECO:0000256" key="3">
    <source>
        <dbReference type="ARBA" id="ARBA00023002"/>
    </source>
</evidence>
<dbReference type="Pfam" id="PF03807">
    <property type="entry name" value="F420_oxidored"/>
    <property type="match status" value="1"/>
</dbReference>
<evidence type="ECO:0000256" key="4">
    <source>
        <dbReference type="HAMAP-Rule" id="MF_01925"/>
    </source>
</evidence>
<comment type="subcellular location">
    <subcellularLocation>
        <location evidence="4">Cytoplasm</location>
    </subcellularLocation>
</comment>
<comment type="catalytic activity">
    <reaction evidence="4">
        <text>L-proline + NAD(+) = (S)-1-pyrroline-5-carboxylate + NADH + 2 H(+)</text>
        <dbReference type="Rhea" id="RHEA:14105"/>
        <dbReference type="ChEBI" id="CHEBI:15378"/>
        <dbReference type="ChEBI" id="CHEBI:17388"/>
        <dbReference type="ChEBI" id="CHEBI:57540"/>
        <dbReference type="ChEBI" id="CHEBI:57945"/>
        <dbReference type="ChEBI" id="CHEBI:60039"/>
        <dbReference type="EC" id="1.5.1.2"/>
    </reaction>
</comment>
<gene>
    <name evidence="4 9" type="primary">proC</name>
    <name evidence="9" type="ORF">GWK41_06575</name>
</gene>
<comment type="caution">
    <text evidence="9">The sequence shown here is derived from an EMBL/GenBank/DDBJ whole genome shotgun (WGS) entry which is preliminary data.</text>
</comment>
<dbReference type="InterPro" id="IPR008927">
    <property type="entry name" value="6-PGluconate_DH-like_C_sf"/>
</dbReference>
<accession>A0ABS1GIH0</accession>
<sequence length="262" mass="28127">MFKVGLIGCGNMGEAIVKGLSRKIKSTDIIVSDINPERVEYMVEKYNVAGSSSNRRVVENSEIVILAVKPKDLEETVSPINDSFKGKVVVSVLAGISIPKLKNLMKDSFIVRAMPNTPALVGEGAIGVSFENDSPEIKEKIIDLLSSLGTVVEVDEKLMDVVTGLSGSGPAYVFMFIEGLIQGGIKGGLSYNQSRELAVQTVLGAAKMLKETGEHPSILRDKVSSPGGTTIYALHRLEEKGFKDAVISAVEEATKRSKELSK</sequence>
<evidence type="ECO:0000256" key="5">
    <source>
        <dbReference type="NCBIfam" id="TIGR00112"/>
    </source>
</evidence>
<comment type="catalytic activity">
    <reaction evidence="4 6">
        <text>L-proline + NADP(+) = (S)-1-pyrroline-5-carboxylate + NADPH + 2 H(+)</text>
        <dbReference type="Rhea" id="RHEA:14109"/>
        <dbReference type="ChEBI" id="CHEBI:15378"/>
        <dbReference type="ChEBI" id="CHEBI:17388"/>
        <dbReference type="ChEBI" id="CHEBI:57783"/>
        <dbReference type="ChEBI" id="CHEBI:58349"/>
        <dbReference type="ChEBI" id="CHEBI:60039"/>
        <dbReference type="EC" id="1.5.1.2"/>
    </reaction>
</comment>
<evidence type="ECO:0000259" key="8">
    <source>
        <dbReference type="Pfam" id="PF14748"/>
    </source>
</evidence>
<dbReference type="Proteomes" id="UP000772812">
    <property type="component" value="Unassembled WGS sequence"/>
</dbReference>
<keyword evidence="4 6" id="KW-0028">Amino-acid biosynthesis</keyword>
<keyword evidence="3 4" id="KW-0560">Oxidoreductase</keyword>
<dbReference type="InterPro" id="IPR028939">
    <property type="entry name" value="P5C_Rdtase_cat_N"/>
</dbReference>
<comment type="pathway">
    <text evidence="4 6">Amino-acid biosynthesis; L-proline biosynthesis; L-proline from L-glutamate 5-semialdehyde: step 1/1.</text>
</comment>
<evidence type="ECO:0000313" key="9">
    <source>
        <dbReference type="EMBL" id="MBK3332729.1"/>
    </source>
</evidence>
<comment type="similarity">
    <text evidence="1 4 6">Belongs to the pyrroline-5-carboxylate reductase family.</text>
</comment>
<dbReference type="Pfam" id="PF14748">
    <property type="entry name" value="P5CR_dimer"/>
    <property type="match status" value="1"/>
</dbReference>
<dbReference type="NCBIfam" id="TIGR00112">
    <property type="entry name" value="proC"/>
    <property type="match status" value="1"/>
</dbReference>
<evidence type="ECO:0000256" key="6">
    <source>
        <dbReference type="RuleBase" id="RU003903"/>
    </source>
</evidence>
<keyword evidence="10" id="KW-1185">Reference proteome</keyword>
<name>A0ABS1GIH0_9AQUI</name>
<dbReference type="HAMAP" id="MF_01925">
    <property type="entry name" value="P5C_reductase"/>
    <property type="match status" value="1"/>
</dbReference>
<dbReference type="GO" id="GO:0004735">
    <property type="term" value="F:pyrroline-5-carboxylate reductase activity"/>
    <property type="evidence" value="ECO:0007669"/>
    <property type="project" value="UniProtKB-EC"/>
</dbReference>
<evidence type="ECO:0000256" key="2">
    <source>
        <dbReference type="ARBA" id="ARBA00022857"/>
    </source>
</evidence>
<protein>
    <recommendedName>
        <fullName evidence="4 5">Pyrroline-5-carboxylate reductase</fullName>
        <shortName evidence="4">P5C reductase</shortName>
        <shortName evidence="4">P5CR</shortName>
        <ecNumber evidence="4 5">1.5.1.2</ecNumber>
    </recommendedName>
    <alternativeName>
        <fullName evidence="4">PCA reductase</fullName>
    </alternativeName>
</protein>
<keyword evidence="2 4" id="KW-0521">NADP</keyword>
<dbReference type="SUPFAM" id="SSF51735">
    <property type="entry name" value="NAD(P)-binding Rossmann-fold domains"/>
    <property type="match status" value="1"/>
</dbReference>
<dbReference type="PIRSF" id="PIRSF000193">
    <property type="entry name" value="Pyrrol-5-carb_rd"/>
    <property type="match status" value="1"/>
</dbReference>
<dbReference type="PANTHER" id="PTHR11645">
    <property type="entry name" value="PYRROLINE-5-CARBOXYLATE REDUCTASE"/>
    <property type="match status" value="1"/>
</dbReference>
<dbReference type="EMBL" id="JAACYA010000002">
    <property type="protein sequence ID" value="MBK3332729.1"/>
    <property type="molecule type" value="Genomic_DNA"/>
</dbReference>
<dbReference type="InterPro" id="IPR053790">
    <property type="entry name" value="P5CR-like_CS"/>
</dbReference>